<comment type="caution">
    <text evidence="2">The sequence shown here is derived from an EMBL/GenBank/DDBJ whole genome shotgun (WGS) entry which is preliminary data.</text>
</comment>
<organism evidence="2 3">
    <name type="scientific">Araneus ventricosus</name>
    <name type="common">Orbweaver spider</name>
    <name type="synonym">Epeira ventricosa</name>
    <dbReference type="NCBI Taxonomy" id="182803"/>
    <lineage>
        <taxon>Eukaryota</taxon>
        <taxon>Metazoa</taxon>
        <taxon>Ecdysozoa</taxon>
        <taxon>Arthropoda</taxon>
        <taxon>Chelicerata</taxon>
        <taxon>Arachnida</taxon>
        <taxon>Araneae</taxon>
        <taxon>Araneomorphae</taxon>
        <taxon>Entelegynae</taxon>
        <taxon>Araneoidea</taxon>
        <taxon>Araneidae</taxon>
        <taxon>Araneus</taxon>
    </lineage>
</organism>
<name>A0A4Y2A9V6_ARAVE</name>
<dbReference type="EMBL" id="BGPR01000010">
    <property type="protein sequence ID" value="GBL76651.1"/>
    <property type="molecule type" value="Genomic_DNA"/>
</dbReference>
<gene>
    <name evidence="2" type="ORF">AVEN_53357_1</name>
</gene>
<dbReference type="Proteomes" id="UP000499080">
    <property type="component" value="Unassembled WGS sequence"/>
</dbReference>
<keyword evidence="3" id="KW-1185">Reference proteome</keyword>
<reference evidence="2 3" key="1">
    <citation type="journal article" date="2019" name="Sci. Rep.">
        <title>Orb-weaving spider Araneus ventricosus genome elucidates the spidroin gene catalogue.</title>
        <authorList>
            <person name="Kono N."/>
            <person name="Nakamura H."/>
            <person name="Ohtoshi R."/>
            <person name="Moran D.A.P."/>
            <person name="Shinohara A."/>
            <person name="Yoshida Y."/>
            <person name="Fujiwara M."/>
            <person name="Mori M."/>
            <person name="Tomita M."/>
            <person name="Arakawa K."/>
        </authorList>
    </citation>
    <scope>NUCLEOTIDE SEQUENCE [LARGE SCALE GENOMIC DNA]</scope>
</reference>
<protein>
    <submittedName>
        <fullName evidence="2">Uncharacterized protein</fullName>
    </submittedName>
</protein>
<feature type="region of interest" description="Disordered" evidence="1">
    <location>
        <begin position="137"/>
        <end position="172"/>
    </location>
</feature>
<evidence type="ECO:0000256" key="1">
    <source>
        <dbReference type="SAM" id="MobiDB-lite"/>
    </source>
</evidence>
<sequence length="172" mass="19228">MMKPGSIEIVGKRTRRPVAKRMDSLDHGATVRVTLGRILKIALPVSPESQFCCHLLRERFLSIFFQMTFRGLKIEIVQTRHFIPPGQTIEPASGECLRNEFITRVDPLVLSKVVAEPLADGGQTNIPKIGYPLTTRPRWPGGKVSTSGWEDLKPDSPEDPSCTSSRCTFNHM</sequence>
<feature type="compositionally biased region" description="Polar residues" evidence="1">
    <location>
        <begin position="161"/>
        <end position="172"/>
    </location>
</feature>
<accession>A0A4Y2A9V6</accession>
<proteinExistence type="predicted"/>
<dbReference type="AlphaFoldDB" id="A0A4Y2A9V6"/>
<evidence type="ECO:0000313" key="2">
    <source>
        <dbReference type="EMBL" id="GBL76651.1"/>
    </source>
</evidence>
<evidence type="ECO:0000313" key="3">
    <source>
        <dbReference type="Proteomes" id="UP000499080"/>
    </source>
</evidence>